<keyword evidence="4" id="KW-1185">Reference proteome</keyword>
<dbReference type="InterPro" id="IPR045074">
    <property type="entry name" value="GST_C_Tau"/>
</dbReference>
<comment type="similarity">
    <text evidence="1">Belongs to the GST superfamily.</text>
</comment>
<organism evidence="3 4">
    <name type="scientific">Penstemon smallii</name>
    <dbReference type="NCBI Taxonomy" id="265156"/>
    <lineage>
        <taxon>Eukaryota</taxon>
        <taxon>Viridiplantae</taxon>
        <taxon>Streptophyta</taxon>
        <taxon>Embryophyta</taxon>
        <taxon>Tracheophyta</taxon>
        <taxon>Spermatophyta</taxon>
        <taxon>Magnoliopsida</taxon>
        <taxon>eudicotyledons</taxon>
        <taxon>Gunneridae</taxon>
        <taxon>Pentapetalae</taxon>
        <taxon>asterids</taxon>
        <taxon>lamiids</taxon>
        <taxon>Lamiales</taxon>
        <taxon>Plantaginaceae</taxon>
        <taxon>Cheloneae</taxon>
        <taxon>Penstemon</taxon>
    </lineage>
</organism>
<dbReference type="Gene3D" id="1.20.1050.10">
    <property type="match status" value="1"/>
</dbReference>
<evidence type="ECO:0000256" key="1">
    <source>
        <dbReference type="RuleBase" id="RU369102"/>
    </source>
</evidence>
<name>A0ABD3RJL5_9LAMI</name>
<gene>
    <name evidence="3" type="ORF">ACJIZ3_014383</name>
</gene>
<dbReference type="AlphaFoldDB" id="A0ABD3RJL5"/>
<comment type="subcellular location">
    <subcellularLocation>
        <location evidence="1">Cytoplasm</location>
        <location evidence="1">Cytosol</location>
    </subcellularLocation>
</comment>
<dbReference type="PROSITE" id="PS50405">
    <property type="entry name" value="GST_CTER"/>
    <property type="match status" value="1"/>
</dbReference>
<dbReference type="Pfam" id="PF13410">
    <property type="entry name" value="GST_C_2"/>
    <property type="match status" value="1"/>
</dbReference>
<keyword evidence="1" id="KW-0808">Transferase</keyword>
<dbReference type="InterPro" id="IPR045073">
    <property type="entry name" value="Omega/Tau-like"/>
</dbReference>
<reference evidence="3 4" key="1">
    <citation type="submission" date="2024-12" db="EMBL/GenBank/DDBJ databases">
        <title>The unique morphological basis and parallel evolutionary history of personate flowers in Penstemon.</title>
        <authorList>
            <person name="Depatie T.H."/>
            <person name="Wessinger C.A."/>
        </authorList>
    </citation>
    <scope>NUCLEOTIDE SEQUENCE [LARGE SCALE GENOMIC DNA]</scope>
    <source>
        <strain evidence="3">WTNN_2</strain>
        <tissue evidence="3">Leaf</tissue>
    </source>
</reference>
<evidence type="ECO:0000259" key="2">
    <source>
        <dbReference type="PROSITE" id="PS50405"/>
    </source>
</evidence>
<dbReference type="Proteomes" id="UP001634393">
    <property type="component" value="Unassembled WGS sequence"/>
</dbReference>
<comment type="function">
    <text evidence="1">Is involved in the conjugation of reduced glutathione to a wide number of exogenous and endogenous hydrophobic electrophiles.</text>
</comment>
<keyword evidence="1" id="KW-0963">Cytoplasm</keyword>
<feature type="domain" description="GST C-terminal" evidence="2">
    <location>
        <begin position="1"/>
        <end position="99"/>
    </location>
</feature>
<dbReference type="EMBL" id="JBJXBP010000008">
    <property type="protein sequence ID" value="KAL3813115.1"/>
    <property type="molecule type" value="Genomic_DNA"/>
</dbReference>
<comment type="catalytic activity">
    <reaction evidence="1">
        <text>RX + glutathione = an S-substituted glutathione + a halide anion + H(+)</text>
        <dbReference type="Rhea" id="RHEA:16437"/>
        <dbReference type="ChEBI" id="CHEBI:15378"/>
        <dbReference type="ChEBI" id="CHEBI:16042"/>
        <dbReference type="ChEBI" id="CHEBI:17792"/>
        <dbReference type="ChEBI" id="CHEBI:57925"/>
        <dbReference type="ChEBI" id="CHEBI:90779"/>
        <dbReference type="EC" id="2.5.1.18"/>
    </reaction>
</comment>
<dbReference type="PANTHER" id="PTHR11260:SF764">
    <property type="entry name" value="GLUTATHIONE TRANSFERASE"/>
    <property type="match status" value="1"/>
</dbReference>
<dbReference type="PANTHER" id="PTHR11260">
    <property type="entry name" value="GLUTATHIONE S-TRANSFERASE, GST, SUPERFAMILY, GST DOMAIN CONTAINING"/>
    <property type="match status" value="1"/>
</dbReference>
<accession>A0ABD3RJL5</accession>
<dbReference type="CDD" id="cd03185">
    <property type="entry name" value="GST_C_Tau"/>
    <property type="match status" value="1"/>
</dbReference>
<evidence type="ECO:0000313" key="4">
    <source>
        <dbReference type="Proteomes" id="UP001634393"/>
    </source>
</evidence>
<proteinExistence type="inferred from homology"/>
<comment type="caution">
    <text evidence="3">The sequence shown here is derived from an EMBL/GenBank/DDBJ whole genome shotgun (WGS) entry which is preliminary data.</text>
</comment>
<sequence>MLQEKYGQQKEKSWKKPRMISFIESLKLLEGEIGDKPYFGGEDFGYLDVALITFYSCFDALETIGKFRVEEHCPKLIEWAKRCMKKECVSKSLADPKKV</sequence>
<evidence type="ECO:0000313" key="3">
    <source>
        <dbReference type="EMBL" id="KAL3813115.1"/>
    </source>
</evidence>
<dbReference type="InterPro" id="IPR010987">
    <property type="entry name" value="Glutathione-S-Trfase_C-like"/>
</dbReference>
<dbReference type="EC" id="2.5.1.18" evidence="1"/>
<dbReference type="GO" id="GO:0004364">
    <property type="term" value="F:glutathione transferase activity"/>
    <property type="evidence" value="ECO:0007669"/>
    <property type="project" value="UniProtKB-UniRule"/>
</dbReference>
<dbReference type="SUPFAM" id="SSF47616">
    <property type="entry name" value="GST C-terminal domain-like"/>
    <property type="match status" value="1"/>
</dbReference>
<dbReference type="GO" id="GO:0005829">
    <property type="term" value="C:cytosol"/>
    <property type="evidence" value="ECO:0007669"/>
    <property type="project" value="UniProtKB-SubCell"/>
</dbReference>
<protein>
    <recommendedName>
        <fullName evidence="1">Glutathione S-transferase</fullName>
        <ecNumber evidence="1">2.5.1.18</ecNumber>
    </recommendedName>
</protein>
<dbReference type="InterPro" id="IPR036282">
    <property type="entry name" value="Glutathione-S-Trfase_C_sf"/>
</dbReference>